<evidence type="ECO:0000313" key="3">
    <source>
        <dbReference type="Proteomes" id="UP001501803"/>
    </source>
</evidence>
<feature type="transmembrane region" description="Helical" evidence="1">
    <location>
        <begin position="82"/>
        <end position="104"/>
    </location>
</feature>
<dbReference type="EMBL" id="BAABCN010000018">
    <property type="protein sequence ID" value="GAA3895833.1"/>
    <property type="molecule type" value="Genomic_DNA"/>
</dbReference>
<keyword evidence="1" id="KW-0812">Transmembrane</keyword>
<keyword evidence="3" id="KW-1185">Reference proteome</keyword>
<keyword evidence="1" id="KW-1133">Transmembrane helix</keyword>
<proteinExistence type="predicted"/>
<gene>
    <name evidence="2" type="ORF">GCM10022381_41690</name>
</gene>
<evidence type="ECO:0008006" key="4">
    <source>
        <dbReference type="Google" id="ProtNLM"/>
    </source>
</evidence>
<dbReference type="Proteomes" id="UP001501803">
    <property type="component" value="Unassembled WGS sequence"/>
</dbReference>
<feature type="transmembrane region" description="Helical" evidence="1">
    <location>
        <begin position="52"/>
        <end position="70"/>
    </location>
</feature>
<keyword evidence="1" id="KW-0472">Membrane</keyword>
<comment type="caution">
    <text evidence="2">The sequence shown here is derived from an EMBL/GenBank/DDBJ whole genome shotgun (WGS) entry which is preliminary data.</text>
</comment>
<protein>
    <recommendedName>
        <fullName evidence="4">Tripartite tricarboxylate transporter TctB family protein</fullName>
    </recommendedName>
</protein>
<feature type="transmembrane region" description="Helical" evidence="1">
    <location>
        <begin position="124"/>
        <end position="144"/>
    </location>
</feature>
<accession>A0ABP7LA65</accession>
<organism evidence="2 3">
    <name type="scientific">Leifsonia kafniensis</name>
    <dbReference type="NCBI Taxonomy" id="475957"/>
    <lineage>
        <taxon>Bacteria</taxon>
        <taxon>Bacillati</taxon>
        <taxon>Actinomycetota</taxon>
        <taxon>Actinomycetes</taxon>
        <taxon>Micrococcales</taxon>
        <taxon>Microbacteriaceae</taxon>
        <taxon>Leifsonia</taxon>
    </lineage>
</organism>
<evidence type="ECO:0000313" key="2">
    <source>
        <dbReference type="EMBL" id="GAA3895833.1"/>
    </source>
</evidence>
<dbReference type="InterPro" id="IPR046124">
    <property type="entry name" value="DUF6121"/>
</dbReference>
<feature type="transmembrane region" description="Helical" evidence="1">
    <location>
        <begin position="7"/>
        <end position="32"/>
    </location>
</feature>
<reference evidence="3" key="1">
    <citation type="journal article" date="2019" name="Int. J. Syst. Evol. Microbiol.">
        <title>The Global Catalogue of Microorganisms (GCM) 10K type strain sequencing project: providing services to taxonomists for standard genome sequencing and annotation.</title>
        <authorList>
            <consortium name="The Broad Institute Genomics Platform"/>
            <consortium name="The Broad Institute Genome Sequencing Center for Infectious Disease"/>
            <person name="Wu L."/>
            <person name="Ma J."/>
        </authorList>
    </citation>
    <scope>NUCLEOTIDE SEQUENCE [LARGE SCALE GENOMIC DNA]</scope>
    <source>
        <strain evidence="3">JCM 17021</strain>
    </source>
</reference>
<dbReference type="RefSeq" id="WP_345069861.1">
    <property type="nucleotide sequence ID" value="NZ_BAABCN010000018.1"/>
</dbReference>
<dbReference type="Pfam" id="PF19616">
    <property type="entry name" value="DUF6121"/>
    <property type="match status" value="1"/>
</dbReference>
<name>A0ABP7LA65_9MICO</name>
<evidence type="ECO:0000256" key="1">
    <source>
        <dbReference type="SAM" id="Phobius"/>
    </source>
</evidence>
<sequence>MRDYQKYATIVALFAAVLYLALVVAALGLISLATNQEVIPETDAGPLVGPSMAGAAVILVFVMLLILGVGTPAARERVAVGWAFLTGLGAYLIFILVGATLYAIGTGELVQLLIFAAAQLPSPFAWATGILALIVTLAYSWILAARVGEHGRPLWPWERRGE</sequence>